<accession>A0AAU7M8U5</accession>
<sequence length="72" mass="8024">MTERDQDHEHHEHLEALGQPPGGRDTLPEPDFANEHDRTAVDRDVVTGADEDEREPEASRGWAGEDHGTTPT</sequence>
<dbReference type="AlphaFoldDB" id="A0AAU7M8U5"/>
<proteinExistence type="predicted"/>
<reference evidence="2" key="1">
    <citation type="submission" date="2024-01" db="EMBL/GenBank/DDBJ databases">
        <title>The genome sequence of Micromonospora mangrovi CCTCC AA 2012012.</title>
        <authorList>
            <person name="Gao J."/>
        </authorList>
    </citation>
    <scope>NUCLEOTIDE SEQUENCE</scope>
    <source>
        <strain evidence="2">CCTCC AA 2012012</strain>
    </source>
</reference>
<dbReference type="RefSeq" id="WP_350933450.1">
    <property type="nucleotide sequence ID" value="NZ_CP157762.1"/>
</dbReference>
<feature type="compositionally biased region" description="Basic and acidic residues" evidence="1">
    <location>
        <begin position="63"/>
        <end position="72"/>
    </location>
</feature>
<gene>
    <name evidence="3" type="ORF">ABUL08_30110</name>
    <name evidence="2" type="ORF">VK199_30020</name>
</gene>
<dbReference type="EMBL" id="CP159342">
    <property type="protein sequence ID" value="XCH74460.1"/>
    <property type="molecule type" value="Genomic_DNA"/>
</dbReference>
<reference evidence="3" key="2">
    <citation type="submission" date="2024-06" db="EMBL/GenBank/DDBJ databases">
        <title>Micromonospora mangrovi CCTCC AA 2012012 genome sequences.</title>
        <authorList>
            <person name="Gao J."/>
        </authorList>
    </citation>
    <scope>NUCLEOTIDE SEQUENCE</scope>
    <source>
        <strain evidence="3">CCTCC AA 2012012</strain>
    </source>
</reference>
<evidence type="ECO:0000313" key="3">
    <source>
        <dbReference type="EMBL" id="XCH74460.1"/>
    </source>
</evidence>
<name>A0AAU7M8U5_9ACTN</name>
<protein>
    <submittedName>
        <fullName evidence="2">Uncharacterized protein</fullName>
    </submittedName>
</protein>
<evidence type="ECO:0000313" key="2">
    <source>
        <dbReference type="EMBL" id="XBP93761.1"/>
    </source>
</evidence>
<evidence type="ECO:0000256" key="1">
    <source>
        <dbReference type="SAM" id="MobiDB-lite"/>
    </source>
</evidence>
<dbReference type="EMBL" id="CP157762">
    <property type="protein sequence ID" value="XBP93761.1"/>
    <property type="molecule type" value="Genomic_DNA"/>
</dbReference>
<feature type="region of interest" description="Disordered" evidence="1">
    <location>
        <begin position="1"/>
        <end position="72"/>
    </location>
</feature>
<organism evidence="2">
    <name type="scientific">Micromonospora sp. CCTCC AA 2012012</name>
    <dbReference type="NCBI Taxonomy" id="3111921"/>
    <lineage>
        <taxon>Bacteria</taxon>
        <taxon>Bacillati</taxon>
        <taxon>Actinomycetota</taxon>
        <taxon>Actinomycetes</taxon>
        <taxon>Micromonosporales</taxon>
        <taxon>Micromonosporaceae</taxon>
        <taxon>Micromonospora</taxon>
    </lineage>
</organism>
<feature type="compositionally biased region" description="Basic and acidic residues" evidence="1">
    <location>
        <begin position="33"/>
        <end position="45"/>
    </location>
</feature>
<feature type="compositionally biased region" description="Basic and acidic residues" evidence="1">
    <location>
        <begin position="1"/>
        <end position="15"/>
    </location>
</feature>